<dbReference type="Proteomes" id="UP000050416">
    <property type="component" value="Unassembled WGS sequence"/>
</dbReference>
<evidence type="ECO:0000313" key="3">
    <source>
        <dbReference type="Proteomes" id="UP000050416"/>
    </source>
</evidence>
<feature type="transmembrane region" description="Helical" evidence="1">
    <location>
        <begin position="217"/>
        <end position="239"/>
    </location>
</feature>
<feature type="transmembrane region" description="Helical" evidence="1">
    <location>
        <begin position="187"/>
        <end position="211"/>
    </location>
</feature>
<feature type="transmembrane region" description="Helical" evidence="1">
    <location>
        <begin position="159"/>
        <end position="180"/>
    </location>
</feature>
<protein>
    <recommendedName>
        <fullName evidence="4">EpsG family</fullName>
    </recommendedName>
</protein>
<dbReference type="PATRIC" id="fig|1305731.5.peg.289"/>
<feature type="transmembrane region" description="Helical" evidence="1">
    <location>
        <begin position="290"/>
        <end position="310"/>
    </location>
</feature>
<dbReference type="EMBL" id="LJZQ01000008">
    <property type="protein sequence ID" value="KPQ29086.1"/>
    <property type="molecule type" value="Genomic_DNA"/>
</dbReference>
<organism evidence="2 3">
    <name type="scientific">Marinobacter excellens HL-55</name>
    <dbReference type="NCBI Taxonomy" id="1305731"/>
    <lineage>
        <taxon>Bacteria</taxon>
        <taxon>Pseudomonadati</taxon>
        <taxon>Pseudomonadota</taxon>
        <taxon>Gammaproteobacteria</taxon>
        <taxon>Pseudomonadales</taxon>
        <taxon>Marinobacteraceae</taxon>
        <taxon>Marinobacter</taxon>
    </lineage>
</organism>
<evidence type="ECO:0000256" key="1">
    <source>
        <dbReference type="SAM" id="Phobius"/>
    </source>
</evidence>
<feature type="transmembrane region" description="Helical" evidence="1">
    <location>
        <begin position="54"/>
        <end position="72"/>
    </location>
</feature>
<keyword evidence="1" id="KW-1133">Transmembrane helix</keyword>
<comment type="caution">
    <text evidence="2">The sequence shown here is derived from an EMBL/GenBank/DDBJ whole genome shotgun (WGS) entry which is preliminary data.</text>
</comment>
<gene>
    <name evidence="2" type="ORF">HLUCCX14_07370</name>
</gene>
<dbReference type="AlphaFoldDB" id="A0A0P7YHI2"/>
<dbReference type="OrthoDB" id="6313110at2"/>
<keyword evidence="1" id="KW-0472">Membrane</keyword>
<accession>A0A0P7YHI2</accession>
<name>A0A0P7YHI2_9GAMM</name>
<evidence type="ECO:0008006" key="4">
    <source>
        <dbReference type="Google" id="ProtNLM"/>
    </source>
</evidence>
<feature type="transmembrane region" description="Helical" evidence="1">
    <location>
        <begin position="12"/>
        <end position="34"/>
    </location>
</feature>
<proteinExistence type="predicted"/>
<feature type="transmembrane region" description="Helical" evidence="1">
    <location>
        <begin position="84"/>
        <end position="102"/>
    </location>
</feature>
<feature type="transmembrane region" description="Helical" evidence="1">
    <location>
        <begin position="133"/>
        <end position="153"/>
    </location>
</feature>
<sequence>MKASTTLSLERFWPVIFASLYAYFLAFVLPLDLFKDRDNYLVYATEPGVSMLSYWLQGSLPILFNEPLFLIVNYVPGLFLSGPAVLEVLIFSFSFLAAFCVLNHNLRMVVWLVLILLLPQVLKNYVMQLRQGYAIALFLYGWLLCRGSNRWLVIAVTPFMHASFFIVLAFLAAYQVLAFFKLKYWLAPLLIGALAACSTFFIVEVASLLGVRQGERYANAVVTGSGKAFVFWALIFGLFMAQRPHWIIRHGAEVAFVAMYLGLYFTSPLAGRVFESVLPLVLLAGLSLQGRSFVMFGSLFLIYFFGHYFLSSREVLFGMGVSF</sequence>
<dbReference type="STRING" id="1305731.GCA_000934705_00605"/>
<evidence type="ECO:0000313" key="2">
    <source>
        <dbReference type="EMBL" id="KPQ29086.1"/>
    </source>
</evidence>
<reference evidence="2 3" key="1">
    <citation type="submission" date="2015-09" db="EMBL/GenBank/DDBJ databases">
        <title>Identification and resolution of microdiversity through metagenomic sequencing of parallel consortia.</title>
        <authorList>
            <person name="Nelson W.C."/>
            <person name="Romine M.F."/>
            <person name="Lindemann S.R."/>
        </authorList>
    </citation>
    <scope>NUCLEOTIDE SEQUENCE [LARGE SCALE GENOMIC DNA]</scope>
    <source>
        <strain evidence="2">HL-55</strain>
    </source>
</reference>
<keyword evidence="1" id="KW-0812">Transmembrane</keyword>